<dbReference type="GO" id="GO:0031261">
    <property type="term" value="C:DNA replication preinitiation complex"/>
    <property type="evidence" value="ECO:0007669"/>
    <property type="project" value="TreeGrafter"/>
</dbReference>
<dbReference type="InterPro" id="IPR045667">
    <property type="entry name" value="ORC3_N"/>
</dbReference>
<evidence type="ECO:0000259" key="1">
    <source>
        <dbReference type="Pfam" id="PF07034"/>
    </source>
</evidence>
<dbReference type="InterPro" id="IPR020795">
    <property type="entry name" value="ORC3"/>
</dbReference>
<dbReference type="PANTHER" id="PTHR12748:SF0">
    <property type="entry name" value="ORIGIN RECOGNITION COMPLEX SUBUNIT 3"/>
    <property type="match status" value="1"/>
</dbReference>
<dbReference type="AlphaFoldDB" id="A0AAD9V449"/>
<reference evidence="2" key="1">
    <citation type="journal article" date="2023" name="G3 (Bethesda)">
        <title>Whole genome assembly and annotation of the endangered Caribbean coral Acropora cervicornis.</title>
        <authorList>
            <person name="Selwyn J.D."/>
            <person name="Vollmer S.V."/>
        </authorList>
    </citation>
    <scope>NUCLEOTIDE SEQUENCE</scope>
    <source>
        <strain evidence="2">K2</strain>
    </source>
</reference>
<dbReference type="GO" id="GO:0003688">
    <property type="term" value="F:DNA replication origin binding"/>
    <property type="evidence" value="ECO:0007669"/>
    <property type="project" value="TreeGrafter"/>
</dbReference>
<dbReference type="GO" id="GO:0006270">
    <property type="term" value="P:DNA replication initiation"/>
    <property type="evidence" value="ECO:0007669"/>
    <property type="project" value="TreeGrafter"/>
</dbReference>
<dbReference type="PANTHER" id="PTHR12748">
    <property type="entry name" value="ORIGIN RECOGNITION COMPLEX SUBUNIT 3"/>
    <property type="match status" value="1"/>
</dbReference>
<name>A0AAD9V449_ACRCE</name>
<dbReference type="EMBL" id="JARQWQ010000036">
    <property type="protein sequence ID" value="KAK2560417.1"/>
    <property type="molecule type" value="Genomic_DNA"/>
</dbReference>
<reference evidence="2" key="2">
    <citation type="journal article" date="2023" name="Science">
        <title>Genomic signatures of disease resistance in endangered staghorn corals.</title>
        <authorList>
            <person name="Vollmer S.V."/>
            <person name="Selwyn J.D."/>
            <person name="Despard B.A."/>
            <person name="Roesel C.L."/>
        </authorList>
    </citation>
    <scope>NUCLEOTIDE SEQUENCE</scope>
    <source>
        <strain evidence="2">K2</strain>
    </source>
</reference>
<protein>
    <submittedName>
        <fullName evidence="2">Origin recognition complex subunit 3</fullName>
    </submittedName>
</protein>
<dbReference type="GO" id="GO:0005656">
    <property type="term" value="C:nuclear pre-replicative complex"/>
    <property type="evidence" value="ECO:0007669"/>
    <property type="project" value="TreeGrafter"/>
</dbReference>
<dbReference type="Pfam" id="PF07034">
    <property type="entry name" value="ORC3_N"/>
    <property type="match status" value="1"/>
</dbReference>
<dbReference type="GO" id="GO:0005664">
    <property type="term" value="C:nuclear origin of replication recognition complex"/>
    <property type="evidence" value="ECO:0007669"/>
    <property type="project" value="InterPro"/>
</dbReference>
<gene>
    <name evidence="2" type="ORF">P5673_016760</name>
</gene>
<evidence type="ECO:0000313" key="3">
    <source>
        <dbReference type="Proteomes" id="UP001249851"/>
    </source>
</evidence>
<evidence type="ECO:0000313" key="2">
    <source>
        <dbReference type="EMBL" id="KAK2560417.1"/>
    </source>
</evidence>
<feature type="domain" description="Origin recognition complex subunit 3 N-terminal" evidence="1">
    <location>
        <begin position="4"/>
        <end position="142"/>
    </location>
</feature>
<sequence>MSDETSSVSKGCFLIKRTSGKSPRKRAAENNFPEVSGESVSHRKLRCSNYKECWESMKSEIEGLQSEINSKLFSDLMGFIKRAHKGKSAESIKNTVIHEIPTAALITGVNMPDHDVIFSQLATELKDQVTPFVAVLTSKDCAGGNL</sequence>
<accession>A0AAD9V449</accession>
<dbReference type="Proteomes" id="UP001249851">
    <property type="component" value="Unassembled WGS sequence"/>
</dbReference>
<proteinExistence type="predicted"/>
<keyword evidence="3" id="KW-1185">Reference proteome</keyword>
<organism evidence="2 3">
    <name type="scientific">Acropora cervicornis</name>
    <name type="common">Staghorn coral</name>
    <dbReference type="NCBI Taxonomy" id="6130"/>
    <lineage>
        <taxon>Eukaryota</taxon>
        <taxon>Metazoa</taxon>
        <taxon>Cnidaria</taxon>
        <taxon>Anthozoa</taxon>
        <taxon>Hexacorallia</taxon>
        <taxon>Scleractinia</taxon>
        <taxon>Astrocoeniina</taxon>
        <taxon>Acroporidae</taxon>
        <taxon>Acropora</taxon>
    </lineage>
</organism>
<comment type="caution">
    <text evidence="2">The sequence shown here is derived from an EMBL/GenBank/DDBJ whole genome shotgun (WGS) entry which is preliminary data.</text>
</comment>